<evidence type="ECO:0000259" key="1">
    <source>
        <dbReference type="PROSITE" id="PS50238"/>
    </source>
</evidence>
<dbReference type="InterPro" id="IPR008936">
    <property type="entry name" value="Rho_GTPase_activation_prot"/>
</dbReference>
<dbReference type="OrthoDB" id="7862313at2759"/>
<proteinExistence type="predicted"/>
<dbReference type="EMBL" id="JANBUL010000360">
    <property type="protein sequence ID" value="KAJ2776460.1"/>
    <property type="molecule type" value="Genomic_DNA"/>
</dbReference>
<evidence type="ECO:0000313" key="3">
    <source>
        <dbReference type="Proteomes" id="UP001140217"/>
    </source>
</evidence>
<name>A0A9W8LDY4_9FUNG</name>
<dbReference type="AlphaFoldDB" id="A0A9W8LDY4"/>
<dbReference type="InterPro" id="IPR000198">
    <property type="entry name" value="RhoGAP_dom"/>
</dbReference>
<dbReference type="PROSITE" id="PS50238">
    <property type="entry name" value="RHOGAP"/>
    <property type="match status" value="1"/>
</dbReference>
<dbReference type="GO" id="GO:0007165">
    <property type="term" value="P:signal transduction"/>
    <property type="evidence" value="ECO:0007669"/>
    <property type="project" value="InterPro"/>
</dbReference>
<feature type="domain" description="Rho-GAP" evidence="1">
    <location>
        <begin position="1"/>
        <end position="104"/>
    </location>
</feature>
<dbReference type="Proteomes" id="UP001140217">
    <property type="component" value="Unassembled WGS sequence"/>
</dbReference>
<dbReference type="SUPFAM" id="SSF48350">
    <property type="entry name" value="GTPase activation domain, GAP"/>
    <property type="match status" value="1"/>
</dbReference>
<dbReference type="Gene3D" id="1.10.555.10">
    <property type="entry name" value="Rho GTPase activation protein"/>
    <property type="match status" value="1"/>
</dbReference>
<protein>
    <recommendedName>
        <fullName evidence="1">Rho-GAP domain-containing protein</fullName>
    </recommendedName>
</protein>
<reference evidence="2" key="1">
    <citation type="submission" date="2022-07" db="EMBL/GenBank/DDBJ databases">
        <title>Phylogenomic reconstructions and comparative analyses of Kickxellomycotina fungi.</title>
        <authorList>
            <person name="Reynolds N.K."/>
            <person name="Stajich J.E."/>
            <person name="Barry K."/>
            <person name="Grigoriev I.V."/>
            <person name="Crous P."/>
            <person name="Smith M.E."/>
        </authorList>
    </citation>
    <scope>NUCLEOTIDE SEQUENCE</scope>
    <source>
        <strain evidence="2">NBRC 105414</strain>
    </source>
</reference>
<gene>
    <name evidence="2" type="ORF">H4R18_005663</name>
</gene>
<comment type="caution">
    <text evidence="2">The sequence shown here is derived from an EMBL/GenBank/DDBJ whole genome shotgun (WGS) entry which is preliminary data.</text>
</comment>
<organism evidence="2 3">
    <name type="scientific">Coemansia javaensis</name>
    <dbReference type="NCBI Taxonomy" id="2761396"/>
    <lineage>
        <taxon>Eukaryota</taxon>
        <taxon>Fungi</taxon>
        <taxon>Fungi incertae sedis</taxon>
        <taxon>Zoopagomycota</taxon>
        <taxon>Kickxellomycotina</taxon>
        <taxon>Kickxellomycetes</taxon>
        <taxon>Kickxellales</taxon>
        <taxon>Kickxellaceae</taxon>
        <taxon>Coemansia</taxon>
    </lineage>
</organism>
<keyword evidence="3" id="KW-1185">Reference proteome</keyword>
<evidence type="ECO:0000313" key="2">
    <source>
        <dbReference type="EMBL" id="KAJ2776460.1"/>
    </source>
</evidence>
<accession>A0A9W8LDY4</accession>
<sequence length="104" mass="11105">PLVPTELYALCVEAGGISRPAALEALETIPPARLNVLVYLLAFLREAVDRGAALPHHVAAVFAPALLRPPADQPLPPEDQSLPPEDRAAAEAFLLFLLEPDRAP</sequence>
<feature type="non-terminal residue" evidence="2">
    <location>
        <position position="1"/>
    </location>
</feature>